<dbReference type="NCBIfam" id="TIGR01683">
    <property type="entry name" value="thiS"/>
    <property type="match status" value="1"/>
</dbReference>
<proteinExistence type="predicted"/>
<dbReference type="Pfam" id="PF02597">
    <property type="entry name" value="ThiS"/>
    <property type="match status" value="1"/>
</dbReference>
<dbReference type="CDD" id="cd00565">
    <property type="entry name" value="Ubl_ThiS"/>
    <property type="match status" value="1"/>
</dbReference>
<reference evidence="1 2" key="1">
    <citation type="submission" date="2018-10" db="EMBL/GenBank/DDBJ databases">
        <title>Sequencing the genomes of 1000 actinobacteria strains.</title>
        <authorList>
            <person name="Klenk H.-P."/>
        </authorList>
    </citation>
    <scope>NUCLEOTIDE SEQUENCE [LARGE SCALE GENOMIC DNA]</scope>
    <source>
        <strain evidence="1 2">DSM 45175</strain>
    </source>
</reference>
<evidence type="ECO:0000313" key="2">
    <source>
        <dbReference type="Proteomes" id="UP000277671"/>
    </source>
</evidence>
<protein>
    <submittedName>
        <fullName evidence="1">Sulfur carrier protein ThiS</fullName>
    </submittedName>
</protein>
<dbReference type="InterPro" id="IPR012675">
    <property type="entry name" value="Beta-grasp_dom_sf"/>
</dbReference>
<keyword evidence="2" id="KW-1185">Reference proteome</keyword>
<dbReference type="InterPro" id="IPR003749">
    <property type="entry name" value="ThiS/MoaD-like"/>
</dbReference>
<dbReference type="SUPFAM" id="SSF54285">
    <property type="entry name" value="MoaD/ThiS"/>
    <property type="match status" value="1"/>
</dbReference>
<name>A0A495JN80_9ACTN</name>
<dbReference type="Proteomes" id="UP000277671">
    <property type="component" value="Unassembled WGS sequence"/>
</dbReference>
<organism evidence="1 2">
    <name type="scientific">Micromonospora pisi</name>
    <dbReference type="NCBI Taxonomy" id="589240"/>
    <lineage>
        <taxon>Bacteria</taxon>
        <taxon>Bacillati</taxon>
        <taxon>Actinomycetota</taxon>
        <taxon>Actinomycetes</taxon>
        <taxon>Micromonosporales</taxon>
        <taxon>Micromonosporaceae</taxon>
        <taxon>Micromonospora</taxon>
    </lineage>
</organism>
<dbReference type="PANTHER" id="PTHR34472:SF1">
    <property type="entry name" value="SULFUR CARRIER PROTEIN THIS"/>
    <property type="match status" value="1"/>
</dbReference>
<comment type="caution">
    <text evidence="1">The sequence shown here is derived from an EMBL/GenBank/DDBJ whole genome shotgun (WGS) entry which is preliminary data.</text>
</comment>
<gene>
    <name evidence="1" type="ORF">BDK92_4473</name>
</gene>
<dbReference type="PANTHER" id="PTHR34472">
    <property type="entry name" value="SULFUR CARRIER PROTEIN THIS"/>
    <property type="match status" value="1"/>
</dbReference>
<dbReference type="AlphaFoldDB" id="A0A495JN80"/>
<sequence length="74" mass="7331">MSGEGEVSVELTVNGTDHRLPGGVTVAELVATVTGQSRGVAVAVNGEVVPRAGWPAAVLHAGDRVEVLTAAQGG</sequence>
<dbReference type="Gene3D" id="3.10.20.30">
    <property type="match status" value="1"/>
</dbReference>
<dbReference type="EMBL" id="RBKT01000001">
    <property type="protein sequence ID" value="RKR90105.1"/>
    <property type="molecule type" value="Genomic_DNA"/>
</dbReference>
<accession>A0A495JN80</accession>
<evidence type="ECO:0000313" key="1">
    <source>
        <dbReference type="EMBL" id="RKR90105.1"/>
    </source>
</evidence>
<dbReference type="InterPro" id="IPR010035">
    <property type="entry name" value="Thi_S"/>
</dbReference>
<dbReference type="InterPro" id="IPR016155">
    <property type="entry name" value="Mopterin_synth/thiamin_S_b"/>
</dbReference>